<proteinExistence type="predicted"/>
<evidence type="ECO:0000313" key="1">
    <source>
        <dbReference type="EMBL" id="CAI9729571.1"/>
    </source>
</evidence>
<dbReference type="Proteomes" id="UP001162480">
    <property type="component" value="Chromosome 10"/>
</dbReference>
<keyword evidence="2" id="KW-1185">Reference proteome</keyword>
<organism evidence="1 2">
    <name type="scientific">Octopus vulgaris</name>
    <name type="common">Common octopus</name>
    <dbReference type="NCBI Taxonomy" id="6645"/>
    <lineage>
        <taxon>Eukaryota</taxon>
        <taxon>Metazoa</taxon>
        <taxon>Spiralia</taxon>
        <taxon>Lophotrochozoa</taxon>
        <taxon>Mollusca</taxon>
        <taxon>Cephalopoda</taxon>
        <taxon>Coleoidea</taxon>
        <taxon>Octopodiformes</taxon>
        <taxon>Octopoda</taxon>
        <taxon>Incirrata</taxon>
        <taxon>Octopodidae</taxon>
        <taxon>Octopus</taxon>
    </lineage>
</organism>
<protein>
    <submittedName>
        <fullName evidence="1">Uncharacterized protein</fullName>
    </submittedName>
</protein>
<accession>A0AA36B809</accession>
<name>A0AA36B809_OCTVU</name>
<dbReference type="EMBL" id="OX597823">
    <property type="protein sequence ID" value="CAI9729571.1"/>
    <property type="molecule type" value="Genomic_DNA"/>
</dbReference>
<evidence type="ECO:0000313" key="2">
    <source>
        <dbReference type="Proteomes" id="UP001162480"/>
    </source>
</evidence>
<gene>
    <name evidence="1" type="ORF">OCTVUL_1B030733</name>
</gene>
<dbReference type="AlphaFoldDB" id="A0AA36B809"/>
<reference evidence="1" key="1">
    <citation type="submission" date="2023-08" db="EMBL/GenBank/DDBJ databases">
        <authorList>
            <person name="Alioto T."/>
            <person name="Alioto T."/>
            <person name="Gomez Garrido J."/>
        </authorList>
    </citation>
    <scope>NUCLEOTIDE SEQUENCE</scope>
</reference>
<sequence>MSVDTCSYDVVASWSTLVVLLVLKPKPIFVERMYDQIHSRRDSPDDRHLVRLCGEYQENSLTKYRIYYDINNSGYHQRLSAILLYNSISQKRNDNILVLLASVIMFH</sequence>